<proteinExistence type="predicted"/>
<feature type="non-terminal residue" evidence="1">
    <location>
        <position position="56"/>
    </location>
</feature>
<keyword evidence="2" id="KW-1185">Reference proteome</keyword>
<feature type="non-terminal residue" evidence="1">
    <location>
        <position position="1"/>
    </location>
</feature>
<dbReference type="EMBL" id="CAUYUJ010000347">
    <property type="protein sequence ID" value="CAK0790051.1"/>
    <property type="molecule type" value="Genomic_DNA"/>
</dbReference>
<organism evidence="1 2">
    <name type="scientific">Prorocentrum cordatum</name>
    <dbReference type="NCBI Taxonomy" id="2364126"/>
    <lineage>
        <taxon>Eukaryota</taxon>
        <taxon>Sar</taxon>
        <taxon>Alveolata</taxon>
        <taxon>Dinophyceae</taxon>
        <taxon>Prorocentrales</taxon>
        <taxon>Prorocentraceae</taxon>
        <taxon>Prorocentrum</taxon>
    </lineage>
</organism>
<sequence length="56" mass="5754">AASTLQSSCGKAACSWPGTTASASWDSRCARWSGPAPSPSCLFTATRCGCARWGLE</sequence>
<evidence type="ECO:0000313" key="2">
    <source>
        <dbReference type="Proteomes" id="UP001189429"/>
    </source>
</evidence>
<reference evidence="1" key="1">
    <citation type="submission" date="2023-10" db="EMBL/GenBank/DDBJ databases">
        <authorList>
            <person name="Chen Y."/>
            <person name="Shah S."/>
            <person name="Dougan E. K."/>
            <person name="Thang M."/>
            <person name="Chan C."/>
        </authorList>
    </citation>
    <scope>NUCLEOTIDE SEQUENCE [LARGE SCALE GENOMIC DNA]</scope>
</reference>
<dbReference type="Proteomes" id="UP001189429">
    <property type="component" value="Unassembled WGS sequence"/>
</dbReference>
<gene>
    <name evidence="1" type="ORF">PCOR1329_LOCUS1424</name>
</gene>
<comment type="caution">
    <text evidence="1">The sequence shown here is derived from an EMBL/GenBank/DDBJ whole genome shotgun (WGS) entry which is preliminary data.</text>
</comment>
<protein>
    <submittedName>
        <fullName evidence="1">Uncharacterized protein</fullName>
    </submittedName>
</protein>
<evidence type="ECO:0000313" key="1">
    <source>
        <dbReference type="EMBL" id="CAK0790051.1"/>
    </source>
</evidence>
<accession>A0ABN9PIF9</accession>
<name>A0ABN9PIF9_9DINO</name>